<sequence length="177" mass="18460">MDEVARLRKRRRVCSGGRGVGDVGPTGEECITDCRPAAAVGKAIKQASKQAGGTASVTFNARQVWGQRAKVKAKMEGDGRNGRKAGMRARKLKEKTGRLGCLAGLPIHDGIQSHAAVSPVSAVERHPKPPASAVFAAVRAAATRWPPLNTAGAGAQPWHLGSASAPQRQRNSETVGA</sequence>
<dbReference type="EMBL" id="JAWRVI010000007">
    <property type="protein sequence ID" value="KAK4092932.1"/>
    <property type="molecule type" value="Genomic_DNA"/>
</dbReference>
<gene>
    <name evidence="2" type="ORF">Purlil1_2857</name>
</gene>
<dbReference type="Proteomes" id="UP001287286">
    <property type="component" value="Unassembled WGS sequence"/>
</dbReference>
<accession>A0ABR0C967</accession>
<feature type="region of interest" description="Disordered" evidence="1">
    <location>
        <begin position="147"/>
        <end position="177"/>
    </location>
</feature>
<reference evidence="2 3" key="1">
    <citation type="journal article" date="2024" name="Microbiol. Resour. Announc.">
        <title>Genome annotations for the ascomycete fungi Trichoderma harzianum, Trichoderma aggressivum, and Purpureocillium lilacinum.</title>
        <authorList>
            <person name="Beijen E.P.W."/>
            <person name="Ohm R.A."/>
        </authorList>
    </citation>
    <scope>NUCLEOTIDE SEQUENCE [LARGE SCALE GENOMIC DNA]</scope>
    <source>
        <strain evidence="2 3">CBS 150709</strain>
    </source>
</reference>
<feature type="compositionally biased region" description="Polar residues" evidence="1">
    <location>
        <begin position="164"/>
        <end position="177"/>
    </location>
</feature>
<evidence type="ECO:0000313" key="2">
    <source>
        <dbReference type="EMBL" id="KAK4092932.1"/>
    </source>
</evidence>
<comment type="caution">
    <text evidence="2">The sequence shown here is derived from an EMBL/GenBank/DDBJ whole genome shotgun (WGS) entry which is preliminary data.</text>
</comment>
<name>A0ABR0C967_PURLI</name>
<organism evidence="2 3">
    <name type="scientific">Purpureocillium lilacinum</name>
    <name type="common">Paecilomyces lilacinus</name>
    <dbReference type="NCBI Taxonomy" id="33203"/>
    <lineage>
        <taxon>Eukaryota</taxon>
        <taxon>Fungi</taxon>
        <taxon>Dikarya</taxon>
        <taxon>Ascomycota</taxon>
        <taxon>Pezizomycotina</taxon>
        <taxon>Sordariomycetes</taxon>
        <taxon>Hypocreomycetidae</taxon>
        <taxon>Hypocreales</taxon>
        <taxon>Ophiocordycipitaceae</taxon>
        <taxon>Purpureocillium</taxon>
    </lineage>
</organism>
<evidence type="ECO:0000256" key="1">
    <source>
        <dbReference type="SAM" id="MobiDB-lite"/>
    </source>
</evidence>
<protein>
    <submittedName>
        <fullName evidence="2">Uncharacterized protein</fullName>
    </submittedName>
</protein>
<keyword evidence="3" id="KW-1185">Reference proteome</keyword>
<evidence type="ECO:0000313" key="3">
    <source>
        <dbReference type="Proteomes" id="UP001287286"/>
    </source>
</evidence>
<proteinExistence type="predicted"/>